<organism evidence="1 2">
    <name type="scientific">Crotalaria pallida</name>
    <name type="common">Smooth rattlebox</name>
    <name type="synonym">Crotalaria striata</name>
    <dbReference type="NCBI Taxonomy" id="3830"/>
    <lineage>
        <taxon>Eukaryota</taxon>
        <taxon>Viridiplantae</taxon>
        <taxon>Streptophyta</taxon>
        <taxon>Embryophyta</taxon>
        <taxon>Tracheophyta</taxon>
        <taxon>Spermatophyta</taxon>
        <taxon>Magnoliopsida</taxon>
        <taxon>eudicotyledons</taxon>
        <taxon>Gunneridae</taxon>
        <taxon>Pentapetalae</taxon>
        <taxon>rosids</taxon>
        <taxon>fabids</taxon>
        <taxon>Fabales</taxon>
        <taxon>Fabaceae</taxon>
        <taxon>Papilionoideae</taxon>
        <taxon>50 kb inversion clade</taxon>
        <taxon>genistoids sensu lato</taxon>
        <taxon>core genistoids</taxon>
        <taxon>Crotalarieae</taxon>
        <taxon>Crotalaria</taxon>
    </lineage>
</organism>
<keyword evidence="2" id="KW-1185">Reference proteome</keyword>
<sequence length="88" mass="10322">MVVLDLWLVLGRGLIWCGYEFFYYSGPSKNAQAYLNWLREDKRFSDIFVQISPSELGHSFPKLKLWSRWPAKLSFKLITQLLLFSFGG</sequence>
<comment type="caution">
    <text evidence="1">The sequence shown here is derived from an EMBL/GenBank/DDBJ whole genome shotgun (WGS) entry which is preliminary data.</text>
</comment>
<dbReference type="AlphaFoldDB" id="A0AAN9FL92"/>
<accession>A0AAN9FL92</accession>
<evidence type="ECO:0000313" key="2">
    <source>
        <dbReference type="Proteomes" id="UP001372338"/>
    </source>
</evidence>
<protein>
    <submittedName>
        <fullName evidence="1">Uncharacterized protein</fullName>
    </submittedName>
</protein>
<dbReference type="EMBL" id="JAYWIO010000003">
    <property type="protein sequence ID" value="KAK7274023.1"/>
    <property type="molecule type" value="Genomic_DNA"/>
</dbReference>
<evidence type="ECO:0000313" key="1">
    <source>
        <dbReference type="EMBL" id="KAK7274023.1"/>
    </source>
</evidence>
<reference evidence="1 2" key="1">
    <citation type="submission" date="2024-01" db="EMBL/GenBank/DDBJ databases">
        <title>The genomes of 5 underutilized Papilionoideae crops provide insights into root nodulation and disease resistanc.</title>
        <authorList>
            <person name="Yuan L."/>
        </authorList>
    </citation>
    <scope>NUCLEOTIDE SEQUENCE [LARGE SCALE GENOMIC DNA]</scope>
    <source>
        <strain evidence="1">ZHUSHIDOU_FW_LH</strain>
        <tissue evidence="1">Leaf</tissue>
    </source>
</reference>
<name>A0AAN9FL92_CROPI</name>
<dbReference type="Proteomes" id="UP001372338">
    <property type="component" value="Unassembled WGS sequence"/>
</dbReference>
<proteinExistence type="predicted"/>
<gene>
    <name evidence="1" type="ORF">RIF29_15093</name>
</gene>